<keyword evidence="3" id="KW-0862">Zinc</keyword>
<feature type="domain" description="C3H1-type" evidence="5">
    <location>
        <begin position="342"/>
        <end position="368"/>
    </location>
</feature>
<evidence type="ECO:0000256" key="1">
    <source>
        <dbReference type="ARBA" id="ARBA00022801"/>
    </source>
</evidence>
<evidence type="ECO:0000259" key="5">
    <source>
        <dbReference type="PROSITE" id="PS50103"/>
    </source>
</evidence>
<feature type="domain" description="C3H1-type" evidence="5">
    <location>
        <begin position="396"/>
        <end position="423"/>
    </location>
</feature>
<comment type="similarity">
    <text evidence="2">Belongs to the AB hydrolase superfamily. Epoxide hydrolase family.</text>
</comment>
<evidence type="ECO:0000256" key="4">
    <source>
        <dbReference type="SAM" id="MobiDB-lite"/>
    </source>
</evidence>
<evidence type="ECO:0000256" key="2">
    <source>
        <dbReference type="ARBA" id="ARBA00038334"/>
    </source>
</evidence>
<dbReference type="InterPro" id="IPR000639">
    <property type="entry name" value="Epox_hydrolase-like"/>
</dbReference>
<sequence>MRIPTEPSAAPSRPGVQDSFIRLPHCRPASAKFGNGGSACKASSDSSLASAASSIQLTSQGIDSPKPEAAAVPGSSALQPRSSVQYANSRNGLTLHRVSVSTKKAQRRQQHLIQHTLHQQPAHQCHPLATVSSPCPAAVPVLQACQQTPDNQTLSGPLFTPLVSHSTPIAAAHRQSKDMSSRTACQLAGSTTVKRKLPSSGTAAKRARTVGRQMQSPSRSKKLQRLGNELYSSSGKGTLLRKGSRRVSRAGLKAPAEGSQPVAKATTYARQGRQLVRLTPSMAKAISTRGIVKPRQPSSIRRNLAAARLRAPIKMPQQCLLYSRTGKCEAAKQGRCNCLHDPKKITICGRWLRGTCSRPNCPLQHCLQPHLLPVCTFFLQGMCSKEDCPYLHVNLDPAAPVCRDFVRGYCPRGAVCPHKHLTPKMVRELRASKSLSIGCLASSRKVPMHGSQPKPSPTLASLNSDLMKPAFLRDLDDEVLDRDGLRFNLGAPTAGASCGSAQASHRQKAADCSLALHTSQRSELQPPEVTLIDKAKGWALWSAIMAASFPIFMGQAFVMLLMFLRSPRKFLGKEAADPTALPDPMPGVKHLHIEINGIRIHVASMGQAAGRPLMLMLHGFPESWISWRHQMEAFSSEYHVAAVDLRGYGQSSKPKGRENYALEVLVDDVKDVVQALGHDQCILVGHDWGGALAWMVAYAYPSMVSRLINMCGPHPAAFADNLDWNQFKRSWYIGLFQWPWLPELMMRSYDYAFVDAAFTSGPMACKTPGAISAQHIAHFKQGLRQPYACSAALDYYRAFVDSTTRFPSAAGALLTRDDVKSRQLEMPTLVLWADSDGALGPQLLNGLPGYVPDVDIHTLKNCSHWIQQDRPEEVNALMRSFLEQRAGGSSSVSGQQGAFAASAA</sequence>
<protein>
    <recommendedName>
        <fullName evidence="5">C3H1-type domain-containing protein</fullName>
    </recommendedName>
</protein>
<feature type="domain" description="C3H1-type" evidence="5">
    <location>
        <begin position="374"/>
        <end position="395"/>
    </location>
</feature>
<dbReference type="Proteomes" id="UP001438707">
    <property type="component" value="Unassembled WGS sequence"/>
</dbReference>
<evidence type="ECO:0000313" key="6">
    <source>
        <dbReference type="EMBL" id="KAK9845136.1"/>
    </source>
</evidence>
<keyword evidence="7" id="KW-1185">Reference proteome</keyword>
<feature type="zinc finger region" description="C3H1-type" evidence="3">
    <location>
        <begin position="374"/>
        <end position="395"/>
    </location>
</feature>
<dbReference type="Pfam" id="PF00561">
    <property type="entry name" value="Abhydrolase_1"/>
    <property type="match status" value="1"/>
</dbReference>
<keyword evidence="3" id="KW-0863">Zinc-finger</keyword>
<dbReference type="SMART" id="SM00356">
    <property type="entry name" value="ZnF_C3H1"/>
    <property type="match status" value="3"/>
</dbReference>
<dbReference type="InterPro" id="IPR029058">
    <property type="entry name" value="AB_hydrolase_fold"/>
</dbReference>
<dbReference type="PROSITE" id="PS50103">
    <property type="entry name" value="ZF_C3H1"/>
    <property type="match status" value="3"/>
</dbReference>
<dbReference type="GO" id="GO:0008270">
    <property type="term" value="F:zinc ion binding"/>
    <property type="evidence" value="ECO:0007669"/>
    <property type="project" value="UniProtKB-KW"/>
</dbReference>
<comment type="caution">
    <text evidence="6">The sequence shown here is derived from an EMBL/GenBank/DDBJ whole genome shotgun (WGS) entry which is preliminary data.</text>
</comment>
<keyword evidence="3" id="KW-0479">Metal-binding</keyword>
<dbReference type="InterPro" id="IPR000571">
    <property type="entry name" value="Znf_CCCH"/>
</dbReference>
<organism evidence="6 7">
    <name type="scientific">Apatococcus lobatus</name>
    <dbReference type="NCBI Taxonomy" id="904363"/>
    <lineage>
        <taxon>Eukaryota</taxon>
        <taxon>Viridiplantae</taxon>
        <taxon>Chlorophyta</taxon>
        <taxon>core chlorophytes</taxon>
        <taxon>Trebouxiophyceae</taxon>
        <taxon>Chlorellales</taxon>
        <taxon>Chlorellaceae</taxon>
        <taxon>Apatococcus</taxon>
    </lineage>
</organism>
<feature type="zinc finger region" description="C3H1-type" evidence="3">
    <location>
        <begin position="342"/>
        <end position="368"/>
    </location>
</feature>
<dbReference type="AlphaFoldDB" id="A0AAW1SHM2"/>
<reference evidence="6 7" key="1">
    <citation type="journal article" date="2024" name="Nat. Commun.">
        <title>Phylogenomics reveals the evolutionary origins of lichenization in chlorophyte algae.</title>
        <authorList>
            <person name="Puginier C."/>
            <person name="Libourel C."/>
            <person name="Otte J."/>
            <person name="Skaloud P."/>
            <person name="Haon M."/>
            <person name="Grisel S."/>
            <person name="Petersen M."/>
            <person name="Berrin J.G."/>
            <person name="Delaux P.M."/>
            <person name="Dal Grande F."/>
            <person name="Keller J."/>
        </authorList>
    </citation>
    <scope>NUCLEOTIDE SEQUENCE [LARGE SCALE GENOMIC DNA]</scope>
    <source>
        <strain evidence="6 7">SAG 2145</strain>
    </source>
</reference>
<evidence type="ECO:0000256" key="3">
    <source>
        <dbReference type="PROSITE-ProRule" id="PRU00723"/>
    </source>
</evidence>
<feature type="region of interest" description="Disordered" evidence="4">
    <location>
        <begin position="196"/>
        <end position="264"/>
    </location>
</feature>
<dbReference type="SUPFAM" id="SSF53474">
    <property type="entry name" value="alpha/beta-Hydrolases"/>
    <property type="match status" value="1"/>
</dbReference>
<feature type="zinc finger region" description="C3H1-type" evidence="3">
    <location>
        <begin position="396"/>
        <end position="423"/>
    </location>
</feature>
<keyword evidence="1" id="KW-0378">Hydrolase</keyword>
<dbReference type="GO" id="GO:0016787">
    <property type="term" value="F:hydrolase activity"/>
    <property type="evidence" value="ECO:0007669"/>
    <property type="project" value="UniProtKB-KW"/>
</dbReference>
<dbReference type="Gene3D" id="3.40.50.1820">
    <property type="entry name" value="alpha/beta hydrolase"/>
    <property type="match status" value="1"/>
</dbReference>
<dbReference type="Gene3D" id="4.10.1000.10">
    <property type="entry name" value="Zinc finger, CCCH-type"/>
    <property type="match status" value="1"/>
</dbReference>
<dbReference type="PRINTS" id="PR00412">
    <property type="entry name" value="EPOXHYDRLASE"/>
</dbReference>
<dbReference type="PRINTS" id="PR00111">
    <property type="entry name" value="ABHYDROLASE"/>
</dbReference>
<dbReference type="EMBL" id="JALJOS010000001">
    <property type="protein sequence ID" value="KAK9845136.1"/>
    <property type="molecule type" value="Genomic_DNA"/>
</dbReference>
<evidence type="ECO:0000313" key="7">
    <source>
        <dbReference type="Proteomes" id="UP001438707"/>
    </source>
</evidence>
<name>A0AAW1SHM2_9CHLO</name>
<proteinExistence type="inferred from homology"/>
<feature type="region of interest" description="Disordered" evidence="4">
    <location>
        <begin position="58"/>
        <end position="82"/>
    </location>
</feature>
<gene>
    <name evidence="6" type="ORF">WJX74_011005</name>
</gene>
<dbReference type="PANTHER" id="PTHR43329">
    <property type="entry name" value="EPOXIDE HYDROLASE"/>
    <property type="match status" value="1"/>
</dbReference>
<accession>A0AAW1SHM2</accession>
<dbReference type="InterPro" id="IPR000073">
    <property type="entry name" value="AB_hydrolase_1"/>
</dbReference>